<evidence type="ECO:0000313" key="2">
    <source>
        <dbReference type="Proteomes" id="UP000481421"/>
    </source>
</evidence>
<organism evidence="1 2">
    <name type="scientific">Pseudotabrizicola algicola</name>
    <dbReference type="NCBI Taxonomy" id="2709381"/>
    <lineage>
        <taxon>Bacteria</taxon>
        <taxon>Pseudomonadati</taxon>
        <taxon>Pseudomonadota</taxon>
        <taxon>Alphaproteobacteria</taxon>
        <taxon>Rhodobacterales</taxon>
        <taxon>Paracoccaceae</taxon>
        <taxon>Pseudotabrizicola</taxon>
    </lineage>
</organism>
<dbReference type="RefSeq" id="WP_164613494.1">
    <property type="nucleotide sequence ID" value="NZ_JAAIKE010000005.1"/>
</dbReference>
<dbReference type="Proteomes" id="UP000481421">
    <property type="component" value="Unassembled WGS sequence"/>
</dbReference>
<evidence type="ECO:0000313" key="1">
    <source>
        <dbReference type="EMBL" id="NEX47604.1"/>
    </source>
</evidence>
<proteinExistence type="predicted"/>
<protein>
    <submittedName>
        <fullName evidence="1">Phage virion morphogenesis protein</fullName>
    </submittedName>
</protein>
<reference evidence="1 2" key="1">
    <citation type="submission" date="2020-02" db="EMBL/GenBank/DDBJ databases">
        <title>Rhodobacter algicola sp. nov., isolated from microalga culture.</title>
        <authorList>
            <person name="Park C.-Y."/>
        </authorList>
    </citation>
    <scope>NUCLEOTIDE SEQUENCE [LARGE SCALE GENOMIC DNA]</scope>
    <source>
        <strain evidence="1 2">ETT8</strain>
    </source>
</reference>
<dbReference type="AlphaFoldDB" id="A0A6B3RND3"/>
<comment type="caution">
    <text evidence="1">The sequence shown here is derived from an EMBL/GenBank/DDBJ whole genome shotgun (WGS) entry which is preliminary data.</text>
</comment>
<dbReference type="InterPro" id="IPR006522">
    <property type="entry name" value="Phage_virion_morphogenesis"/>
</dbReference>
<accession>A0A6B3RND3</accession>
<dbReference type="Pfam" id="PF05069">
    <property type="entry name" value="Phage_tail_S"/>
    <property type="match status" value="1"/>
</dbReference>
<name>A0A6B3RND3_9RHOB</name>
<sequence>MAGVQFTVGLEDAAASRALSALAAASEDMTPLMEEIGRVLVNGAIERIGTTNVGPDGVAWQPSRRATEKGGKTLHDSGVLMRSINAWASPDQVVVGTNVPYAAVHQLGAATGSLGVWVGNDKNGRDMTVLSPWGDIPARPYLGISEEERASALDLVEIRYGAIIEALQ</sequence>
<keyword evidence="2" id="KW-1185">Reference proteome</keyword>
<dbReference type="EMBL" id="JAAIKE010000005">
    <property type="protein sequence ID" value="NEX47604.1"/>
    <property type="molecule type" value="Genomic_DNA"/>
</dbReference>
<gene>
    <name evidence="1" type="ORF">G3572_15430</name>
</gene>